<dbReference type="EMBL" id="LN890655">
    <property type="protein sequence ID" value="CUS01937.1"/>
    <property type="molecule type" value="Genomic_DNA"/>
</dbReference>
<sequence>MNTGLIALSIVGMGLITYAIRLSLFLLPERVILPPWLLRGLRYVPAAVLTAIIAPELFQPGGTLDVSLGNDRLLAGLVAILIAWRTRNVVLTVAIGLILLWLLQTYNPF</sequence>
<protein>
    <submittedName>
        <fullName evidence="2">Branched-chain amino acid transport</fullName>
    </submittedName>
</protein>
<dbReference type="KEGG" id="pbf:CFX0092_A0056"/>
<gene>
    <name evidence="2" type="ORF">CFX0092_A0056</name>
</gene>
<feature type="transmembrane region" description="Helical" evidence="1">
    <location>
        <begin position="78"/>
        <end position="103"/>
    </location>
</feature>
<reference evidence="2" key="1">
    <citation type="submission" date="2016-01" db="EMBL/GenBank/DDBJ databases">
        <authorList>
            <person name="Mcilroy J.S."/>
            <person name="Karst M S."/>
            <person name="Albertsen M."/>
        </authorList>
    </citation>
    <scope>NUCLEOTIDE SEQUENCE</scope>
    <source>
        <strain evidence="2">Cfx-K</strain>
    </source>
</reference>
<keyword evidence="3" id="KW-1185">Reference proteome</keyword>
<keyword evidence="1" id="KW-1133">Transmembrane helix</keyword>
<evidence type="ECO:0000313" key="2">
    <source>
        <dbReference type="EMBL" id="CUS01937.1"/>
    </source>
</evidence>
<dbReference type="RefSeq" id="WP_095041609.1">
    <property type="nucleotide sequence ID" value="NZ_LN890655.1"/>
</dbReference>
<dbReference type="OrthoDB" id="165490at2"/>
<accession>A0A170PDC0</accession>
<feature type="transmembrane region" description="Helical" evidence="1">
    <location>
        <begin position="6"/>
        <end position="28"/>
    </location>
</feature>
<dbReference type="InterPro" id="IPR008407">
    <property type="entry name" value="Brnchd-chn_aa_trnsp_AzlD"/>
</dbReference>
<dbReference type="AlphaFoldDB" id="A0A170PDC0"/>
<keyword evidence="1" id="KW-0812">Transmembrane</keyword>
<keyword evidence="1" id="KW-0472">Membrane</keyword>
<name>A0A170PDC0_9CHLR</name>
<evidence type="ECO:0000313" key="3">
    <source>
        <dbReference type="Proteomes" id="UP000215027"/>
    </source>
</evidence>
<proteinExistence type="predicted"/>
<organism evidence="2 3">
    <name type="scientific">Candidatus Promineifilum breve</name>
    <dbReference type="NCBI Taxonomy" id="1806508"/>
    <lineage>
        <taxon>Bacteria</taxon>
        <taxon>Bacillati</taxon>
        <taxon>Chloroflexota</taxon>
        <taxon>Ardenticatenia</taxon>
        <taxon>Candidatus Promineifilales</taxon>
        <taxon>Candidatus Promineifilaceae</taxon>
        <taxon>Candidatus Promineifilum</taxon>
    </lineage>
</organism>
<dbReference type="Proteomes" id="UP000215027">
    <property type="component" value="Chromosome I"/>
</dbReference>
<evidence type="ECO:0000256" key="1">
    <source>
        <dbReference type="SAM" id="Phobius"/>
    </source>
</evidence>
<dbReference type="Pfam" id="PF05437">
    <property type="entry name" value="AzlD"/>
    <property type="match status" value="1"/>
</dbReference>